<proteinExistence type="predicted"/>
<keyword evidence="3" id="KW-1185">Reference proteome</keyword>
<dbReference type="PANTHER" id="PTHR40254">
    <property type="entry name" value="BLR0577 PROTEIN"/>
    <property type="match status" value="1"/>
</dbReference>
<dbReference type="EMBL" id="JACHXV010000001">
    <property type="protein sequence ID" value="MBB3172204.1"/>
    <property type="molecule type" value="Genomic_DNA"/>
</dbReference>
<dbReference type="Gene3D" id="3.50.50.60">
    <property type="entry name" value="FAD/NAD(P)-binding domain"/>
    <property type="match status" value="1"/>
</dbReference>
<name>A0A839UUW2_9PROT</name>
<dbReference type="InterPro" id="IPR036188">
    <property type="entry name" value="FAD/NAD-bd_sf"/>
</dbReference>
<dbReference type="EC" id="3.1.2.6" evidence="2"/>
<dbReference type="AlphaFoldDB" id="A0A839UUW2"/>
<evidence type="ECO:0000313" key="3">
    <source>
        <dbReference type="Proteomes" id="UP000557688"/>
    </source>
</evidence>
<feature type="domain" description="FAD-dependent urate hydroxylase HpyO/Asp monooxygenase CreE-like FAD/NAD(P)-binding" evidence="1">
    <location>
        <begin position="18"/>
        <end position="154"/>
    </location>
</feature>
<dbReference type="GO" id="GO:0004416">
    <property type="term" value="F:hydroxyacylglutathione hydrolase activity"/>
    <property type="evidence" value="ECO:0007669"/>
    <property type="project" value="UniProtKB-EC"/>
</dbReference>
<reference evidence="2 3" key="1">
    <citation type="submission" date="2020-08" db="EMBL/GenBank/DDBJ databases">
        <title>Genomic Encyclopedia of Type Strains, Phase III (KMG-III): the genomes of soil and plant-associated and newly described type strains.</title>
        <authorList>
            <person name="Whitman W."/>
        </authorList>
    </citation>
    <scope>NUCLEOTIDE SEQUENCE [LARGE SCALE GENOMIC DNA]</scope>
    <source>
        <strain evidence="2 3">CECT 8088</strain>
    </source>
</reference>
<keyword evidence="2" id="KW-0378">Hydrolase</keyword>
<dbReference type="InterPro" id="IPR038732">
    <property type="entry name" value="HpyO/CreE_NAD-binding"/>
</dbReference>
<dbReference type="Pfam" id="PF13454">
    <property type="entry name" value="NAD_binding_9"/>
    <property type="match status" value="1"/>
</dbReference>
<dbReference type="SUPFAM" id="SSF51905">
    <property type="entry name" value="FAD/NAD(P)-binding domain"/>
    <property type="match status" value="2"/>
</dbReference>
<comment type="caution">
    <text evidence="2">The sequence shown here is derived from an EMBL/GenBank/DDBJ whole genome shotgun (WGS) entry which is preliminary data.</text>
</comment>
<dbReference type="PANTHER" id="PTHR40254:SF1">
    <property type="entry name" value="BLR0577 PROTEIN"/>
    <property type="match status" value="1"/>
</dbReference>
<dbReference type="RefSeq" id="WP_183274550.1">
    <property type="nucleotide sequence ID" value="NZ_JACHXV010000001.1"/>
</dbReference>
<evidence type="ECO:0000313" key="2">
    <source>
        <dbReference type="EMBL" id="MBB3172204.1"/>
    </source>
</evidence>
<gene>
    <name evidence="2" type="ORF">FHR90_000010</name>
</gene>
<evidence type="ECO:0000259" key="1">
    <source>
        <dbReference type="Pfam" id="PF13454"/>
    </source>
</evidence>
<protein>
    <submittedName>
        <fullName evidence="2">Hydroxyacylglutathione hydrolase</fullName>
        <ecNumber evidence="2">3.1.2.6</ecNumber>
    </submittedName>
</protein>
<accession>A0A839UUW2</accession>
<dbReference type="InterPro" id="IPR052189">
    <property type="entry name" value="L-asp_N-monooxygenase_NS-form"/>
</dbReference>
<organism evidence="2 3">
    <name type="scientific">Endobacter medicaginis</name>
    <dbReference type="NCBI Taxonomy" id="1181271"/>
    <lineage>
        <taxon>Bacteria</taxon>
        <taxon>Pseudomonadati</taxon>
        <taxon>Pseudomonadota</taxon>
        <taxon>Alphaproteobacteria</taxon>
        <taxon>Acetobacterales</taxon>
        <taxon>Acetobacteraceae</taxon>
        <taxon>Endobacter</taxon>
    </lineage>
</organism>
<dbReference type="Proteomes" id="UP000557688">
    <property type="component" value="Unassembled WGS sequence"/>
</dbReference>
<sequence>MPGVLKPSSGAPAGPTIAIIGAGASGTLLARALWRRGQGCVLVEAGSVPGPGLAYATRHPEHVLNVRAGAMGADADRPEHFIDWLRARDPSADAADFVPRGLYGRYLRALLDEAAPQVRQARAMGLRRAARGWAVTLDGGGTVLADEVVLALGHLPPAPLPCPADDPTGDPTLGGHLHPDPWRLRLPGGIGAEAEVVLVGAGLTAVDTVLALRAGGHRGRLVALSRHGRLPQAHRTVTPLAAPAVPPGTPPGALALLVALRRAIAGGADWRAAVDSLRPVSNALWQAAPEAERARFQRHLRHRWEVARHRMAPAVADEIDRLRAQGVLDLRRGRVEALRRDAGGDGLVIEARGPEGAFALRADHAICCTGTSLRYGQGGCALASALFAQGLARPGRDGIGFALTAEGRIEDAQGAPVAGLWAIGPARLGALFESSAIPEIRQQAAALAARLTGAAG</sequence>